<reference evidence="2 3" key="1">
    <citation type="submission" date="2017-07" db="EMBL/GenBank/DDBJ databases">
        <title>Acidovorax KNDSW TSA 6 genome sequence and assembly.</title>
        <authorList>
            <person name="Mayilraj S."/>
        </authorList>
    </citation>
    <scope>NUCLEOTIDE SEQUENCE [LARGE SCALE GENOMIC DNA]</scope>
    <source>
        <strain evidence="2 3">KNDSW-TSA6</strain>
    </source>
</reference>
<name>A0A235EII4_9BURK</name>
<feature type="region of interest" description="Disordered" evidence="1">
    <location>
        <begin position="354"/>
        <end position="376"/>
    </location>
</feature>
<evidence type="ECO:0008006" key="4">
    <source>
        <dbReference type="Google" id="ProtNLM"/>
    </source>
</evidence>
<feature type="compositionally biased region" description="Basic and acidic residues" evidence="1">
    <location>
        <begin position="366"/>
        <end position="376"/>
    </location>
</feature>
<protein>
    <recommendedName>
        <fullName evidence="4">Replication initiation factor</fullName>
    </recommendedName>
</protein>
<accession>A0A235EII4</accession>
<proteinExistence type="predicted"/>
<organism evidence="2 3">
    <name type="scientific">Acidovorax kalamii</name>
    <dbReference type="NCBI Taxonomy" id="2004485"/>
    <lineage>
        <taxon>Bacteria</taxon>
        <taxon>Pseudomonadati</taxon>
        <taxon>Pseudomonadota</taxon>
        <taxon>Betaproteobacteria</taxon>
        <taxon>Burkholderiales</taxon>
        <taxon>Comamonadaceae</taxon>
        <taxon>Acidovorax</taxon>
    </lineage>
</organism>
<evidence type="ECO:0000313" key="3">
    <source>
        <dbReference type="Proteomes" id="UP000215441"/>
    </source>
</evidence>
<comment type="caution">
    <text evidence="2">The sequence shown here is derived from an EMBL/GenBank/DDBJ whole genome shotgun (WGS) entry which is preliminary data.</text>
</comment>
<evidence type="ECO:0000256" key="1">
    <source>
        <dbReference type="SAM" id="MobiDB-lite"/>
    </source>
</evidence>
<keyword evidence="3" id="KW-1185">Reference proteome</keyword>
<dbReference type="AlphaFoldDB" id="A0A235EII4"/>
<dbReference type="EMBL" id="NOIG01000011">
    <property type="protein sequence ID" value="OYD48800.1"/>
    <property type="molecule type" value="Genomic_DNA"/>
</dbReference>
<sequence>MYLSYPGVLSPDRVSQLRHLKSIAQGPNHEAAKAQLQLGSHVFEVKDKSSGLFAFTLVDGSYMIRLGAGKSKQLPMAYVQVSSQLLSHKGPMEIESELRDLLRQLGEVHAPKVSRVDLFLDFACDLSMEGWNREAWVTRACAVNQYAEDKTFTGWTIGAGGALMARLYHKLLECKKSGKEYLLDLWARAGWDQEMPVWRLEFQFKREVLVQLDLDTLGSVMENRAGLWSYATTEWLRLCLPTEADNTRSRWPVHPLWMAVSSVDWGVQGGPLLRSYQALRAPSLSWLGARTLSAYASIGAITGITDFDAAALEAKKHAYDVLGKQNGGGLSGVGDEQFFREKVEALTRLYNTRMNPALPPAPEPYQHNEYERQSRG</sequence>
<dbReference type="Proteomes" id="UP000215441">
    <property type="component" value="Unassembled WGS sequence"/>
</dbReference>
<gene>
    <name evidence="2" type="ORF">CBY09_18475</name>
</gene>
<evidence type="ECO:0000313" key="2">
    <source>
        <dbReference type="EMBL" id="OYD48800.1"/>
    </source>
</evidence>